<evidence type="ECO:0000313" key="1">
    <source>
        <dbReference type="EMBL" id="GAA2126022.1"/>
    </source>
</evidence>
<name>A0ABN2YEQ5_9ACTN</name>
<dbReference type="SUPFAM" id="SSF82607">
    <property type="entry name" value="YbaB-like"/>
    <property type="match status" value="1"/>
</dbReference>
<sequence length="144" mass="15156">MERGLADLDELLTQTRRTLEQMRSASARPGDAETITSTAETVDGRVRATVVSGGRIESLELDPRALRSGAEELAAQIVQVVNAALEELRTQAGSGGPEGDVDTHALAARLGELQADSARGMAVFSQGIAETVARIQSAAGERRD</sequence>
<evidence type="ECO:0000313" key="2">
    <source>
        <dbReference type="Proteomes" id="UP001501020"/>
    </source>
</evidence>
<dbReference type="InterPro" id="IPR004401">
    <property type="entry name" value="YbaB/EbfC"/>
</dbReference>
<accession>A0ABN2YEQ5</accession>
<organism evidence="1 2">
    <name type="scientific">Actinomadura napierensis</name>
    <dbReference type="NCBI Taxonomy" id="267854"/>
    <lineage>
        <taxon>Bacteria</taxon>
        <taxon>Bacillati</taxon>
        <taxon>Actinomycetota</taxon>
        <taxon>Actinomycetes</taxon>
        <taxon>Streptosporangiales</taxon>
        <taxon>Thermomonosporaceae</taxon>
        <taxon>Actinomadura</taxon>
    </lineage>
</organism>
<reference evidence="1 2" key="1">
    <citation type="journal article" date="2019" name="Int. J. Syst. Evol. Microbiol.">
        <title>The Global Catalogue of Microorganisms (GCM) 10K type strain sequencing project: providing services to taxonomists for standard genome sequencing and annotation.</title>
        <authorList>
            <consortium name="The Broad Institute Genomics Platform"/>
            <consortium name="The Broad Institute Genome Sequencing Center for Infectious Disease"/>
            <person name="Wu L."/>
            <person name="Ma J."/>
        </authorList>
    </citation>
    <scope>NUCLEOTIDE SEQUENCE [LARGE SCALE GENOMIC DNA]</scope>
    <source>
        <strain evidence="1 2">JCM 13850</strain>
    </source>
</reference>
<dbReference type="Pfam" id="PF02575">
    <property type="entry name" value="YbaB_DNA_bd"/>
    <property type="match status" value="1"/>
</dbReference>
<proteinExistence type="predicted"/>
<comment type="caution">
    <text evidence="1">The sequence shown here is derived from an EMBL/GenBank/DDBJ whole genome shotgun (WGS) entry which is preliminary data.</text>
</comment>
<keyword evidence="2" id="KW-1185">Reference proteome</keyword>
<evidence type="ECO:0008006" key="3">
    <source>
        <dbReference type="Google" id="ProtNLM"/>
    </source>
</evidence>
<dbReference type="RefSeq" id="WP_344262887.1">
    <property type="nucleotide sequence ID" value="NZ_BAAAMR010000008.1"/>
</dbReference>
<protein>
    <recommendedName>
        <fullName evidence="3">YbaB/EbfC family nucleoid-associated protein</fullName>
    </recommendedName>
</protein>
<dbReference type="Gene3D" id="3.30.1310.10">
    <property type="entry name" value="Nucleoid-associated protein YbaB-like domain"/>
    <property type="match status" value="1"/>
</dbReference>
<dbReference type="Proteomes" id="UP001501020">
    <property type="component" value="Unassembled WGS sequence"/>
</dbReference>
<gene>
    <name evidence="1" type="ORF">GCM10009727_14890</name>
</gene>
<dbReference type="EMBL" id="BAAAMR010000008">
    <property type="protein sequence ID" value="GAA2126022.1"/>
    <property type="molecule type" value="Genomic_DNA"/>
</dbReference>
<dbReference type="InterPro" id="IPR036894">
    <property type="entry name" value="YbaB-like_sf"/>
</dbReference>